<evidence type="ECO:0000256" key="4">
    <source>
        <dbReference type="PIRSR" id="PIRSR036979-1"/>
    </source>
</evidence>
<comment type="similarity">
    <text evidence="1">Belongs to the arginase family. Agmatinase subfamily.</text>
</comment>
<keyword evidence="4" id="KW-0464">Manganese</keyword>
<gene>
    <name evidence="5" type="primary">speB</name>
    <name evidence="5" type="ORF">EF806_01480</name>
</gene>
<dbReference type="AlphaFoldDB" id="A0A520KTS4"/>
<evidence type="ECO:0000256" key="3">
    <source>
        <dbReference type="ARBA" id="ARBA00022801"/>
    </source>
</evidence>
<evidence type="ECO:0000256" key="1">
    <source>
        <dbReference type="ARBA" id="ARBA00009227"/>
    </source>
</evidence>
<dbReference type="EMBL" id="RXIF01000003">
    <property type="protein sequence ID" value="RZN65216.1"/>
    <property type="molecule type" value="Genomic_DNA"/>
</dbReference>
<proteinExistence type="inferred from homology"/>
<accession>A0A520KTS4</accession>
<keyword evidence="2 4" id="KW-0479">Metal-binding</keyword>
<dbReference type="GO" id="GO:0008783">
    <property type="term" value="F:agmatinase activity"/>
    <property type="evidence" value="ECO:0007669"/>
    <property type="project" value="UniProtKB-EC"/>
</dbReference>
<dbReference type="InterPro" id="IPR006035">
    <property type="entry name" value="Ureohydrolase"/>
</dbReference>
<dbReference type="Gene3D" id="3.40.800.10">
    <property type="entry name" value="Ureohydrolase domain"/>
    <property type="match status" value="1"/>
</dbReference>
<feature type="binding site" evidence="4">
    <location>
        <position position="127"/>
    </location>
    <ligand>
        <name>Mn(2+)</name>
        <dbReference type="ChEBI" id="CHEBI:29035"/>
        <label>1</label>
    </ligand>
</feature>
<feature type="binding site" evidence="4">
    <location>
        <position position="101"/>
    </location>
    <ligand>
        <name>Mn(2+)</name>
        <dbReference type="ChEBI" id="CHEBI:29035"/>
        <label>1</label>
    </ligand>
</feature>
<reference evidence="5 6" key="1">
    <citation type="journal article" date="2019" name="Nat. Microbiol.">
        <title>Wide diversity of methane and short-chain alkane metabolisms in uncultured archaea.</title>
        <authorList>
            <person name="Borrel G."/>
            <person name="Adam P.S."/>
            <person name="McKay L.J."/>
            <person name="Chen L.X."/>
            <person name="Sierra-Garcia I.N."/>
            <person name="Sieber C.M."/>
            <person name="Letourneur Q."/>
            <person name="Ghozlane A."/>
            <person name="Andersen G.L."/>
            <person name="Li W.J."/>
            <person name="Hallam S.J."/>
            <person name="Muyzer G."/>
            <person name="de Oliveira V.M."/>
            <person name="Inskeep W.P."/>
            <person name="Banfield J.F."/>
            <person name="Gribaldo S."/>
        </authorList>
    </citation>
    <scope>NUCLEOTIDE SEQUENCE [LARGE SCALE GENOMIC DNA]</scope>
    <source>
        <strain evidence="5">NM1a</strain>
    </source>
</reference>
<organism evidence="5 6">
    <name type="scientific">Methanoliparum thermophilum</name>
    <dbReference type="NCBI Taxonomy" id="2491083"/>
    <lineage>
        <taxon>Archaea</taxon>
        <taxon>Methanobacteriati</taxon>
        <taxon>Methanobacteriota</taxon>
        <taxon>Candidatus Methanoliparia</taxon>
        <taxon>Candidatus Methanoliparales</taxon>
        <taxon>Candidatus Methanoliparaceae</taxon>
        <taxon>Candidatus Methanoliparum</taxon>
    </lineage>
</organism>
<dbReference type="PIRSF" id="PIRSF036979">
    <property type="entry name" value="Arginase"/>
    <property type="match status" value="1"/>
</dbReference>
<dbReference type="SUPFAM" id="SSF52768">
    <property type="entry name" value="Arginase/deacetylase"/>
    <property type="match status" value="1"/>
</dbReference>
<dbReference type="GO" id="GO:0033389">
    <property type="term" value="P:putrescine biosynthetic process from arginine, via agmatine"/>
    <property type="evidence" value="ECO:0007669"/>
    <property type="project" value="TreeGrafter"/>
</dbReference>
<protein>
    <submittedName>
        <fullName evidence="5">Agmatinase</fullName>
        <ecNumber evidence="5">3.5.3.11</ecNumber>
    </submittedName>
</protein>
<dbReference type="EC" id="3.5.3.11" evidence="5"/>
<keyword evidence="3 5" id="KW-0378">Hydrolase</keyword>
<comment type="caution">
    <text evidence="5">The sequence shown here is derived from an EMBL/GenBank/DDBJ whole genome shotgun (WGS) entry which is preliminary data.</text>
</comment>
<evidence type="ECO:0000313" key="6">
    <source>
        <dbReference type="Proteomes" id="UP000317158"/>
    </source>
</evidence>
<comment type="cofactor">
    <cofactor evidence="4">
        <name>Mn(2+)</name>
        <dbReference type="ChEBI" id="CHEBI:29035"/>
    </cofactor>
    <text evidence="4">Binds 2 manganese ions per subunit.</text>
</comment>
<dbReference type="GO" id="GO:0046872">
    <property type="term" value="F:metal ion binding"/>
    <property type="evidence" value="ECO:0007669"/>
    <property type="project" value="UniProtKB-KW"/>
</dbReference>
<dbReference type="PANTHER" id="PTHR11358:SF26">
    <property type="entry name" value="GUANIDINO ACID HYDROLASE, MITOCHONDRIAL"/>
    <property type="match status" value="1"/>
</dbReference>
<feature type="binding site" evidence="4">
    <location>
        <position position="213"/>
    </location>
    <ligand>
        <name>Mn(2+)</name>
        <dbReference type="ChEBI" id="CHEBI:29035"/>
        <label>1</label>
    </ligand>
</feature>
<dbReference type="Pfam" id="PF00491">
    <property type="entry name" value="Arginase"/>
    <property type="match status" value="1"/>
</dbReference>
<dbReference type="Proteomes" id="UP000317158">
    <property type="component" value="Unassembled WGS sequence"/>
</dbReference>
<feature type="binding site" evidence="4">
    <location>
        <position position="211"/>
    </location>
    <ligand>
        <name>Mn(2+)</name>
        <dbReference type="ChEBI" id="CHEBI:29035"/>
        <label>1</label>
    </ligand>
</feature>
<dbReference type="PROSITE" id="PS51409">
    <property type="entry name" value="ARGINASE_2"/>
    <property type="match status" value="1"/>
</dbReference>
<evidence type="ECO:0000313" key="5">
    <source>
        <dbReference type="EMBL" id="RZN65216.1"/>
    </source>
</evidence>
<dbReference type="NCBIfam" id="TIGR01230">
    <property type="entry name" value="agmatinase"/>
    <property type="match status" value="1"/>
</dbReference>
<dbReference type="CDD" id="cd11593">
    <property type="entry name" value="Agmatinase-like_2"/>
    <property type="match status" value="1"/>
</dbReference>
<dbReference type="PANTHER" id="PTHR11358">
    <property type="entry name" value="ARGINASE/AGMATINASE"/>
    <property type="match status" value="1"/>
</dbReference>
<feature type="binding site" evidence="4">
    <location>
        <position position="129"/>
    </location>
    <ligand>
        <name>Mn(2+)</name>
        <dbReference type="ChEBI" id="CHEBI:29035"/>
        <label>1</label>
    </ligand>
</feature>
<dbReference type="InterPro" id="IPR005925">
    <property type="entry name" value="Agmatinase-rel"/>
</dbReference>
<sequence>MNFADADHKYEDADVVIIGVPFDKTVSFRDGTREAPVYIREASYNFETYYLEYDSEITEVSLCDLGDLNVSTVEDVAREVRKSTNQILYDDKLPIIIGGEHSITIYSSGVFKEKFKDDTFFIVVDAHLDMRDRYKDNKFSHACVSRRVFEKFNNDIALIGQRSGSKDEYKFIQKNNIPLYSSDDLKNGDLKEIVSDIKDKAEGKKIYLSLDMDALDCMLAPGVGNPEPYGLNPNQVREIVSSFSKDVYLFDIVEVSPKYDSNGETAMLAAKIIRDFIMEKYFG</sequence>
<feature type="binding site" evidence="4">
    <location>
        <position position="125"/>
    </location>
    <ligand>
        <name>Mn(2+)</name>
        <dbReference type="ChEBI" id="CHEBI:29035"/>
        <label>1</label>
    </ligand>
</feature>
<evidence type="ECO:0000256" key="2">
    <source>
        <dbReference type="ARBA" id="ARBA00022723"/>
    </source>
</evidence>
<name>A0A520KTS4_METT2</name>
<dbReference type="InterPro" id="IPR023696">
    <property type="entry name" value="Ureohydrolase_dom_sf"/>
</dbReference>